<proteinExistence type="predicted"/>
<organism evidence="6 7">
    <name type="scientific">Luteolibacter ambystomatis</name>
    <dbReference type="NCBI Taxonomy" id="2824561"/>
    <lineage>
        <taxon>Bacteria</taxon>
        <taxon>Pseudomonadati</taxon>
        <taxon>Verrucomicrobiota</taxon>
        <taxon>Verrucomicrobiia</taxon>
        <taxon>Verrucomicrobiales</taxon>
        <taxon>Verrucomicrobiaceae</taxon>
        <taxon>Luteolibacter</taxon>
    </lineage>
</organism>
<keyword evidence="2 4" id="KW-0732">Signal</keyword>
<dbReference type="Proteomes" id="UP000676169">
    <property type="component" value="Chromosome"/>
</dbReference>
<evidence type="ECO:0000256" key="3">
    <source>
        <dbReference type="ARBA" id="ARBA00022801"/>
    </source>
</evidence>
<evidence type="ECO:0000313" key="6">
    <source>
        <dbReference type="EMBL" id="QUE50725.1"/>
    </source>
</evidence>
<feature type="signal peptide" evidence="4">
    <location>
        <begin position="1"/>
        <end position="19"/>
    </location>
</feature>
<dbReference type="SUPFAM" id="SSF53474">
    <property type="entry name" value="alpha/beta-Hydrolases"/>
    <property type="match status" value="1"/>
</dbReference>
<sequence>MTRMILAGVYAAMMGMAGAGTALPDPLTALDGTKIGNPAQWREKRRPELLELLTKQMYGRSPARPEKMKIEVFDRDPHALGDKATRIQMALYPNGDPKGPRMDLLVYVPNQAKGPVPAILALNFWGNQAIHTDPGIRITESWVEEKTSYVNLSAVKDHRALEGSRGINAKQWPVERILERGYALATMYREDIAPDHEPYFASGAQSLYPELQQGDDNFGTIAAWAWGLSRAMDALEKEPAIDAKRVGVLGWSRLGKAALWAGANDERFAAVYSHESGAGGAKLFHRGVGENIERLNRVFPHWFARSFRQYVGKDTELPFDQHLVMALVAPRPLYVASAIEDKNADPEGEFAGAKAAEPVFKLLGAGGLPAETWPAVGQPVLDGIIGYHVRPGGHDLTDHDWEQYLAFSDRQLKAR</sequence>
<dbReference type="InterPro" id="IPR054579">
    <property type="entry name" value="GCE-like_dom"/>
</dbReference>
<evidence type="ECO:0000259" key="5">
    <source>
        <dbReference type="Pfam" id="PF22244"/>
    </source>
</evidence>
<evidence type="ECO:0000256" key="2">
    <source>
        <dbReference type="ARBA" id="ARBA00022729"/>
    </source>
</evidence>
<dbReference type="GO" id="GO:0052689">
    <property type="term" value="F:carboxylic ester hydrolase activity"/>
    <property type="evidence" value="ECO:0007669"/>
    <property type="project" value="UniProtKB-KW"/>
</dbReference>
<keyword evidence="7" id="KW-1185">Reference proteome</keyword>
<keyword evidence="1" id="KW-0719">Serine esterase</keyword>
<evidence type="ECO:0000256" key="4">
    <source>
        <dbReference type="SAM" id="SignalP"/>
    </source>
</evidence>
<dbReference type="RefSeq" id="WP_211630865.1">
    <property type="nucleotide sequence ID" value="NZ_CP073100.1"/>
</dbReference>
<feature type="domain" description="4-O-methyl-glucuronoyl methylesterase-like" evidence="5">
    <location>
        <begin position="178"/>
        <end position="364"/>
    </location>
</feature>
<feature type="chain" id="PRO_5037930166" evidence="4">
    <location>
        <begin position="20"/>
        <end position="415"/>
    </location>
</feature>
<evidence type="ECO:0000313" key="7">
    <source>
        <dbReference type="Proteomes" id="UP000676169"/>
    </source>
</evidence>
<keyword evidence="3" id="KW-0378">Hydrolase</keyword>
<reference evidence="6" key="1">
    <citation type="submission" date="2021-04" db="EMBL/GenBank/DDBJ databases">
        <title>Luteolibacter sp. 32A isolated from the skin of an Anderson's salamander (Ambystoma andersonii).</title>
        <authorList>
            <person name="Spergser J."/>
            <person name="Busse H.-J."/>
        </authorList>
    </citation>
    <scope>NUCLEOTIDE SEQUENCE</scope>
    <source>
        <strain evidence="6">32A</strain>
    </source>
</reference>
<dbReference type="Pfam" id="PF22244">
    <property type="entry name" value="GCE_fung"/>
    <property type="match status" value="1"/>
</dbReference>
<dbReference type="AlphaFoldDB" id="A0A975G9C9"/>
<dbReference type="EMBL" id="CP073100">
    <property type="protein sequence ID" value="QUE50725.1"/>
    <property type="molecule type" value="Genomic_DNA"/>
</dbReference>
<accession>A0A975G9C9</accession>
<name>A0A975G9C9_9BACT</name>
<protein>
    <submittedName>
        <fullName evidence="6">Acetylxylan esterase</fullName>
    </submittedName>
</protein>
<gene>
    <name evidence="6" type="ORF">KBB96_17920</name>
</gene>
<dbReference type="KEGG" id="lamb:KBB96_17920"/>
<dbReference type="Gene3D" id="3.40.50.1820">
    <property type="entry name" value="alpha/beta hydrolase"/>
    <property type="match status" value="1"/>
</dbReference>
<dbReference type="InterPro" id="IPR029058">
    <property type="entry name" value="AB_hydrolase_fold"/>
</dbReference>
<evidence type="ECO:0000256" key="1">
    <source>
        <dbReference type="ARBA" id="ARBA00022487"/>
    </source>
</evidence>